<organism evidence="2 3">
    <name type="scientific">Solanum bulbocastanum</name>
    <name type="common">Wild potato</name>
    <dbReference type="NCBI Taxonomy" id="147425"/>
    <lineage>
        <taxon>Eukaryota</taxon>
        <taxon>Viridiplantae</taxon>
        <taxon>Streptophyta</taxon>
        <taxon>Embryophyta</taxon>
        <taxon>Tracheophyta</taxon>
        <taxon>Spermatophyta</taxon>
        <taxon>Magnoliopsida</taxon>
        <taxon>eudicotyledons</taxon>
        <taxon>Gunneridae</taxon>
        <taxon>Pentapetalae</taxon>
        <taxon>asterids</taxon>
        <taxon>lamiids</taxon>
        <taxon>Solanales</taxon>
        <taxon>Solanaceae</taxon>
        <taxon>Solanoideae</taxon>
        <taxon>Solaneae</taxon>
        <taxon>Solanum</taxon>
    </lineage>
</organism>
<sequence>MEATLRSFRSSSQAQLPLQPTSFPPQLYKKSQFLRLQKSKPWNSA</sequence>
<gene>
    <name evidence="2" type="ORF">RDI58_015099</name>
</gene>
<protein>
    <submittedName>
        <fullName evidence="2">Uncharacterized protein</fullName>
    </submittedName>
</protein>
<dbReference type="AlphaFoldDB" id="A0AAN8TH49"/>
<dbReference type="Proteomes" id="UP001371456">
    <property type="component" value="Unassembled WGS sequence"/>
</dbReference>
<dbReference type="EMBL" id="JBANQN010000006">
    <property type="protein sequence ID" value="KAK6786574.1"/>
    <property type="molecule type" value="Genomic_DNA"/>
</dbReference>
<name>A0AAN8TH49_SOLBU</name>
<reference evidence="2 3" key="1">
    <citation type="submission" date="2024-02" db="EMBL/GenBank/DDBJ databases">
        <title>de novo genome assembly of Solanum bulbocastanum strain 11H21.</title>
        <authorList>
            <person name="Hosaka A.J."/>
        </authorList>
    </citation>
    <scope>NUCLEOTIDE SEQUENCE [LARGE SCALE GENOMIC DNA]</scope>
    <source>
        <tissue evidence="2">Young leaves</tissue>
    </source>
</reference>
<evidence type="ECO:0000313" key="2">
    <source>
        <dbReference type="EMBL" id="KAK6786574.1"/>
    </source>
</evidence>
<evidence type="ECO:0000313" key="3">
    <source>
        <dbReference type="Proteomes" id="UP001371456"/>
    </source>
</evidence>
<accession>A0AAN8TH49</accession>
<feature type="compositionally biased region" description="Polar residues" evidence="1">
    <location>
        <begin position="7"/>
        <end position="21"/>
    </location>
</feature>
<feature type="region of interest" description="Disordered" evidence="1">
    <location>
        <begin position="1"/>
        <end position="24"/>
    </location>
</feature>
<keyword evidence="3" id="KW-1185">Reference proteome</keyword>
<proteinExistence type="predicted"/>
<evidence type="ECO:0000256" key="1">
    <source>
        <dbReference type="SAM" id="MobiDB-lite"/>
    </source>
</evidence>
<comment type="caution">
    <text evidence="2">The sequence shown here is derived from an EMBL/GenBank/DDBJ whole genome shotgun (WGS) entry which is preliminary data.</text>
</comment>